<dbReference type="InterPro" id="IPR001752">
    <property type="entry name" value="Kinesin_motor_dom"/>
</dbReference>
<keyword evidence="6" id="KW-0175">Coiled coil</keyword>
<dbReference type="Gene3D" id="3.40.850.10">
    <property type="entry name" value="Kinesin motor domain"/>
    <property type="match status" value="1"/>
</dbReference>
<feature type="binding site" evidence="4">
    <location>
        <begin position="86"/>
        <end position="93"/>
    </location>
    <ligand>
        <name>ATP</name>
        <dbReference type="ChEBI" id="CHEBI:30616"/>
    </ligand>
</feature>
<sequence length="443" mass="47205">MEGARGQGLWVAVRTRPATAWEAKQPCLLQLDTRSLKYLGPECFSNVFSYDAIFEQQATQSQVFGSIQGIVLSVLQGFNASICAYGQTGSGKTHSLFGDIGSASDRGIVPRAMAAVCTGVSASTEDCKFSLTMSIVEIYCEKIRDLLNLGNENLQVQQDKVRGVSLANAYEASISSEDQLMSIMQHGLSNRAVAATAMNTGSSRSHCIVMLMLRKQFPDGRSQHSKLCLVDLAGSERSDKSITAGQTLDEGIQINKSLSALGNVVNALTDNRATHVPYRDSKLTRVLQDSLGGNAKTALIICCSPCMSNAGETLSSLRFGARAKGIINLVQTNACSSAGKDAADLLVKARRECDELRSQVKKLEGLQAELLASGSAEDAGKLAQLAAAKAEDAEGLGNTDRKCCQQAASAAQSRMVLLSFSISMVQMLASGAYVWWRGATCTQ</sequence>
<dbReference type="EMBL" id="JALJOS010000048">
    <property type="protein sequence ID" value="KAK9819286.1"/>
    <property type="molecule type" value="Genomic_DNA"/>
</dbReference>
<comment type="caution">
    <text evidence="8">The sequence shown here is derived from an EMBL/GenBank/DDBJ whole genome shotgun (WGS) entry which is preliminary data.</text>
</comment>
<reference evidence="8 9" key="1">
    <citation type="journal article" date="2024" name="Nat. Commun.">
        <title>Phylogenomics reveals the evolutionary origins of lichenization in chlorophyte algae.</title>
        <authorList>
            <person name="Puginier C."/>
            <person name="Libourel C."/>
            <person name="Otte J."/>
            <person name="Skaloud P."/>
            <person name="Haon M."/>
            <person name="Grisel S."/>
            <person name="Petersen M."/>
            <person name="Berrin J.G."/>
            <person name="Delaux P.M."/>
            <person name="Dal Grande F."/>
            <person name="Keller J."/>
        </authorList>
    </citation>
    <scope>NUCLEOTIDE SEQUENCE [LARGE SCALE GENOMIC DNA]</scope>
    <source>
        <strain evidence="8 9">SAG 2145</strain>
    </source>
</reference>
<dbReference type="Proteomes" id="UP001438707">
    <property type="component" value="Unassembled WGS sequence"/>
</dbReference>
<evidence type="ECO:0000313" key="8">
    <source>
        <dbReference type="EMBL" id="KAK9819286.1"/>
    </source>
</evidence>
<evidence type="ECO:0000259" key="7">
    <source>
        <dbReference type="PROSITE" id="PS50067"/>
    </source>
</evidence>
<feature type="coiled-coil region" evidence="6">
    <location>
        <begin position="346"/>
        <end position="373"/>
    </location>
</feature>
<dbReference type="InterPro" id="IPR019821">
    <property type="entry name" value="Kinesin_motor_CS"/>
</dbReference>
<dbReference type="GO" id="GO:0005874">
    <property type="term" value="C:microtubule"/>
    <property type="evidence" value="ECO:0007669"/>
    <property type="project" value="UniProtKB-KW"/>
</dbReference>
<dbReference type="GO" id="GO:0003777">
    <property type="term" value="F:microtubule motor activity"/>
    <property type="evidence" value="ECO:0007669"/>
    <property type="project" value="InterPro"/>
</dbReference>
<dbReference type="InterPro" id="IPR027417">
    <property type="entry name" value="P-loop_NTPase"/>
</dbReference>
<protein>
    <recommendedName>
        <fullName evidence="5">Kinesin-like protein</fullName>
    </recommendedName>
</protein>
<evidence type="ECO:0000256" key="6">
    <source>
        <dbReference type="SAM" id="Coils"/>
    </source>
</evidence>
<dbReference type="InterPro" id="IPR027640">
    <property type="entry name" value="Kinesin-like_fam"/>
</dbReference>
<keyword evidence="5" id="KW-0493">Microtubule</keyword>
<organism evidence="8 9">
    <name type="scientific">Apatococcus lobatus</name>
    <dbReference type="NCBI Taxonomy" id="904363"/>
    <lineage>
        <taxon>Eukaryota</taxon>
        <taxon>Viridiplantae</taxon>
        <taxon>Chlorophyta</taxon>
        <taxon>core chlorophytes</taxon>
        <taxon>Trebouxiophyceae</taxon>
        <taxon>Chlorellales</taxon>
        <taxon>Chlorellaceae</taxon>
        <taxon>Apatococcus</taxon>
    </lineage>
</organism>
<feature type="domain" description="Kinesin motor" evidence="7">
    <location>
        <begin position="8"/>
        <end position="326"/>
    </location>
</feature>
<evidence type="ECO:0000256" key="5">
    <source>
        <dbReference type="RuleBase" id="RU000394"/>
    </source>
</evidence>
<proteinExistence type="inferred from homology"/>
<keyword evidence="1 4" id="KW-0547">Nucleotide-binding</keyword>
<dbReference type="PANTHER" id="PTHR47968:SF17">
    <property type="entry name" value="KINESIN-LIKE PROTEIN"/>
    <property type="match status" value="1"/>
</dbReference>
<comment type="similarity">
    <text evidence="4 5">Belongs to the TRAFAC class myosin-kinesin ATPase superfamily. Kinesin family.</text>
</comment>
<dbReference type="Pfam" id="PF00225">
    <property type="entry name" value="Kinesin"/>
    <property type="match status" value="1"/>
</dbReference>
<dbReference type="GO" id="GO:0005524">
    <property type="term" value="F:ATP binding"/>
    <property type="evidence" value="ECO:0007669"/>
    <property type="project" value="UniProtKB-UniRule"/>
</dbReference>
<keyword evidence="9" id="KW-1185">Reference proteome</keyword>
<dbReference type="PROSITE" id="PS00411">
    <property type="entry name" value="KINESIN_MOTOR_1"/>
    <property type="match status" value="1"/>
</dbReference>
<evidence type="ECO:0000256" key="2">
    <source>
        <dbReference type="ARBA" id="ARBA00022840"/>
    </source>
</evidence>
<dbReference type="GO" id="GO:0008017">
    <property type="term" value="F:microtubule binding"/>
    <property type="evidence" value="ECO:0007669"/>
    <property type="project" value="InterPro"/>
</dbReference>
<gene>
    <name evidence="8" type="ORF">WJX74_000555</name>
</gene>
<name>A0AAW1QD28_9CHLO</name>
<evidence type="ECO:0000256" key="4">
    <source>
        <dbReference type="PROSITE-ProRule" id="PRU00283"/>
    </source>
</evidence>
<evidence type="ECO:0000256" key="3">
    <source>
        <dbReference type="ARBA" id="ARBA00023175"/>
    </source>
</evidence>
<accession>A0AAW1QD28</accession>
<dbReference type="PRINTS" id="PR00380">
    <property type="entry name" value="KINESINHEAVY"/>
</dbReference>
<evidence type="ECO:0000313" key="9">
    <source>
        <dbReference type="Proteomes" id="UP001438707"/>
    </source>
</evidence>
<dbReference type="PROSITE" id="PS50067">
    <property type="entry name" value="KINESIN_MOTOR_2"/>
    <property type="match status" value="1"/>
</dbReference>
<dbReference type="PANTHER" id="PTHR47968">
    <property type="entry name" value="CENTROMERE PROTEIN E"/>
    <property type="match status" value="1"/>
</dbReference>
<dbReference type="AlphaFoldDB" id="A0AAW1QD28"/>
<dbReference type="SMART" id="SM00129">
    <property type="entry name" value="KISc"/>
    <property type="match status" value="1"/>
</dbReference>
<dbReference type="GO" id="GO:0007018">
    <property type="term" value="P:microtubule-based movement"/>
    <property type="evidence" value="ECO:0007669"/>
    <property type="project" value="InterPro"/>
</dbReference>
<keyword evidence="2 4" id="KW-0067">ATP-binding</keyword>
<keyword evidence="3 4" id="KW-0505">Motor protein</keyword>
<dbReference type="InterPro" id="IPR036961">
    <property type="entry name" value="Kinesin_motor_dom_sf"/>
</dbReference>
<dbReference type="SUPFAM" id="SSF52540">
    <property type="entry name" value="P-loop containing nucleoside triphosphate hydrolases"/>
    <property type="match status" value="1"/>
</dbReference>
<evidence type="ECO:0000256" key="1">
    <source>
        <dbReference type="ARBA" id="ARBA00022741"/>
    </source>
</evidence>